<reference evidence="1 2" key="1">
    <citation type="submission" date="2015-01" db="EMBL/GenBank/DDBJ databases">
        <title>Evolution of Trichinella species and genotypes.</title>
        <authorList>
            <person name="Korhonen P.K."/>
            <person name="Edoardo P."/>
            <person name="Giuseppe L.R."/>
            <person name="Gasser R.B."/>
        </authorList>
    </citation>
    <scope>NUCLEOTIDE SEQUENCE [LARGE SCALE GENOMIC DNA]</scope>
    <source>
        <strain evidence="1">ISS417</strain>
    </source>
</reference>
<dbReference type="AlphaFoldDB" id="A0A0V0U0Y9"/>
<protein>
    <submittedName>
        <fullName evidence="1">Uncharacterized protein</fullName>
    </submittedName>
</protein>
<dbReference type="Proteomes" id="UP000055048">
    <property type="component" value="Unassembled WGS sequence"/>
</dbReference>
<dbReference type="EMBL" id="JYDJ01000087">
    <property type="protein sequence ID" value="KRX44904.1"/>
    <property type="molecule type" value="Genomic_DNA"/>
</dbReference>
<keyword evidence="2" id="KW-1185">Reference proteome</keyword>
<gene>
    <name evidence="1" type="ORF">T05_15144</name>
</gene>
<dbReference type="OrthoDB" id="10368349at2759"/>
<organism evidence="1 2">
    <name type="scientific">Trichinella murrelli</name>
    <dbReference type="NCBI Taxonomy" id="144512"/>
    <lineage>
        <taxon>Eukaryota</taxon>
        <taxon>Metazoa</taxon>
        <taxon>Ecdysozoa</taxon>
        <taxon>Nematoda</taxon>
        <taxon>Enoplea</taxon>
        <taxon>Dorylaimia</taxon>
        <taxon>Trichinellida</taxon>
        <taxon>Trichinellidae</taxon>
        <taxon>Trichinella</taxon>
    </lineage>
</organism>
<sequence>MLMLELIISLSRHLRNPSHQLPLDDILNLQSTVKKATMWLASYIWKANKRQDYGLKFAY</sequence>
<accession>A0A0V0U0Y9</accession>
<evidence type="ECO:0000313" key="1">
    <source>
        <dbReference type="EMBL" id="KRX44904.1"/>
    </source>
</evidence>
<name>A0A0V0U0Y9_9BILA</name>
<proteinExistence type="predicted"/>
<evidence type="ECO:0000313" key="2">
    <source>
        <dbReference type="Proteomes" id="UP000055048"/>
    </source>
</evidence>
<comment type="caution">
    <text evidence="1">The sequence shown here is derived from an EMBL/GenBank/DDBJ whole genome shotgun (WGS) entry which is preliminary data.</text>
</comment>